<dbReference type="SUPFAM" id="SSF55961">
    <property type="entry name" value="Bet v1-like"/>
    <property type="match status" value="1"/>
</dbReference>
<comment type="similarity">
    <text evidence="1">Belongs to the ribosome association toxin RatA family.</text>
</comment>
<accession>K6GGY2</accession>
<feature type="domain" description="Coenzyme Q-binding protein COQ10 START" evidence="3">
    <location>
        <begin position="15"/>
        <end position="127"/>
    </location>
</feature>
<gene>
    <name evidence="4" type="ORF">B273_1198</name>
</gene>
<keyword evidence="5" id="KW-1185">Reference proteome</keyword>
<dbReference type="Pfam" id="PF03364">
    <property type="entry name" value="Polyketide_cyc"/>
    <property type="match status" value="1"/>
</dbReference>
<reference evidence="4 5" key="1">
    <citation type="submission" date="2012-09" db="EMBL/GenBank/DDBJ databases">
        <authorList>
            <person name="Dupont C.L."/>
            <person name="Rusch D.B."/>
            <person name="Lombardo M.-J."/>
            <person name="Novotny M."/>
            <person name="Yee-Greenbaum J."/>
            <person name="Laskin R."/>
        </authorList>
    </citation>
    <scope>NUCLEOTIDE SEQUENCE [LARGE SCALE GENOMIC DNA]</scope>
    <source>
        <strain evidence="4">SAR86E</strain>
    </source>
</reference>
<name>K6GGY2_9GAMM</name>
<evidence type="ECO:0000313" key="5">
    <source>
        <dbReference type="Proteomes" id="UP000010310"/>
    </source>
</evidence>
<evidence type="ECO:0000256" key="2">
    <source>
        <dbReference type="ARBA" id="ARBA00022649"/>
    </source>
</evidence>
<dbReference type="AlphaFoldDB" id="K6GGY2"/>
<organism evidence="4 5">
    <name type="scientific">SAR86 cluster bacterium SAR86E</name>
    <dbReference type="NCBI Taxonomy" id="1208365"/>
    <lineage>
        <taxon>Bacteria</taxon>
        <taxon>Pseudomonadati</taxon>
        <taxon>Pseudomonadota</taxon>
        <taxon>Gammaproteobacteria</taxon>
        <taxon>SAR86 cluster</taxon>
    </lineage>
</organism>
<dbReference type="STRING" id="1208365.B273_1198"/>
<keyword evidence="2" id="KW-1277">Toxin-antitoxin system</keyword>
<sequence length="141" mass="16159">MAKSFEGSQTFQSNPDKILSLINNFEAYRDFLPGCLESTKINETEDGMVSGRLVFSVLKNTYTFESTNKTKGLEVTISQSQGPFLDFYAHWSLEPIDSKTTTVKFRTEFNLPFFLDLIAKQSLVNQIGQKFMRAFKNQLFK</sequence>
<evidence type="ECO:0000256" key="1">
    <source>
        <dbReference type="ARBA" id="ARBA00008918"/>
    </source>
</evidence>
<evidence type="ECO:0000259" key="3">
    <source>
        <dbReference type="Pfam" id="PF03364"/>
    </source>
</evidence>
<comment type="caution">
    <text evidence="4">The sequence shown here is derived from an EMBL/GenBank/DDBJ whole genome shotgun (WGS) entry which is preliminary data.</text>
</comment>
<dbReference type="Proteomes" id="UP000010310">
    <property type="component" value="Unassembled WGS sequence"/>
</dbReference>
<dbReference type="InterPro" id="IPR023393">
    <property type="entry name" value="START-like_dom_sf"/>
</dbReference>
<dbReference type="InterPro" id="IPR005031">
    <property type="entry name" value="COQ10_START"/>
</dbReference>
<dbReference type="Gene3D" id="3.30.530.20">
    <property type="match status" value="1"/>
</dbReference>
<proteinExistence type="inferred from homology"/>
<protein>
    <submittedName>
        <fullName evidence="4">Polyketide cyclase/dehydrase</fullName>
    </submittedName>
</protein>
<dbReference type="EMBL" id="AMWX01000011">
    <property type="protein sequence ID" value="EKO36275.1"/>
    <property type="molecule type" value="Genomic_DNA"/>
</dbReference>
<evidence type="ECO:0000313" key="4">
    <source>
        <dbReference type="EMBL" id="EKO36275.1"/>
    </source>
</evidence>